<keyword evidence="2" id="KW-0732">Signal</keyword>
<gene>
    <name evidence="3" type="ORF">NP233_g11672</name>
</gene>
<dbReference type="EMBL" id="JANIEX010001456">
    <property type="protein sequence ID" value="KAJ3557716.1"/>
    <property type="molecule type" value="Genomic_DNA"/>
</dbReference>
<evidence type="ECO:0000313" key="3">
    <source>
        <dbReference type="EMBL" id="KAJ3557716.1"/>
    </source>
</evidence>
<feature type="signal peptide" evidence="2">
    <location>
        <begin position="1"/>
        <end position="19"/>
    </location>
</feature>
<feature type="chain" id="PRO_5041950964" description="Secreted protein" evidence="2">
    <location>
        <begin position="20"/>
        <end position="73"/>
    </location>
</feature>
<sequence length="73" mass="7718">MTVATPVGLLIIAAPVSVAVSSVAVTTPFGFVDLASLGVNSSGFSHWDSDCELGRESEKGRDSSNVEFHSWKY</sequence>
<evidence type="ECO:0000256" key="1">
    <source>
        <dbReference type="SAM" id="MobiDB-lite"/>
    </source>
</evidence>
<accession>A0AAD5VGP4</accession>
<organism evidence="3 4">
    <name type="scientific">Leucocoprinus birnbaumii</name>
    <dbReference type="NCBI Taxonomy" id="56174"/>
    <lineage>
        <taxon>Eukaryota</taxon>
        <taxon>Fungi</taxon>
        <taxon>Dikarya</taxon>
        <taxon>Basidiomycota</taxon>
        <taxon>Agaricomycotina</taxon>
        <taxon>Agaricomycetes</taxon>
        <taxon>Agaricomycetidae</taxon>
        <taxon>Agaricales</taxon>
        <taxon>Agaricineae</taxon>
        <taxon>Agaricaceae</taxon>
        <taxon>Leucocoprinus</taxon>
    </lineage>
</organism>
<protein>
    <recommendedName>
        <fullName evidence="5">Secreted protein</fullName>
    </recommendedName>
</protein>
<evidence type="ECO:0000313" key="4">
    <source>
        <dbReference type="Proteomes" id="UP001213000"/>
    </source>
</evidence>
<feature type="compositionally biased region" description="Basic and acidic residues" evidence="1">
    <location>
        <begin position="53"/>
        <end position="64"/>
    </location>
</feature>
<keyword evidence="4" id="KW-1185">Reference proteome</keyword>
<name>A0AAD5VGP4_9AGAR</name>
<dbReference type="AlphaFoldDB" id="A0AAD5VGP4"/>
<evidence type="ECO:0000256" key="2">
    <source>
        <dbReference type="SAM" id="SignalP"/>
    </source>
</evidence>
<comment type="caution">
    <text evidence="3">The sequence shown here is derived from an EMBL/GenBank/DDBJ whole genome shotgun (WGS) entry which is preliminary data.</text>
</comment>
<evidence type="ECO:0008006" key="5">
    <source>
        <dbReference type="Google" id="ProtNLM"/>
    </source>
</evidence>
<reference evidence="3" key="1">
    <citation type="submission" date="2022-07" db="EMBL/GenBank/DDBJ databases">
        <title>Genome Sequence of Leucocoprinus birnbaumii.</title>
        <authorList>
            <person name="Buettner E."/>
        </authorList>
    </citation>
    <scope>NUCLEOTIDE SEQUENCE</scope>
    <source>
        <strain evidence="3">VT141</strain>
    </source>
</reference>
<proteinExistence type="predicted"/>
<feature type="region of interest" description="Disordered" evidence="1">
    <location>
        <begin position="53"/>
        <end position="73"/>
    </location>
</feature>
<dbReference type="Proteomes" id="UP001213000">
    <property type="component" value="Unassembled WGS sequence"/>
</dbReference>